<name>A0A644X6N8_9ZZZZ</name>
<sequence>MSVGEFWQQQECVIKRSYQNYNIVLNINNVKIPVSLIGCGCPNEIVDIYQMYTFIVNVHNDSIFINGQPETLSGLSGYTYSIYSKHRHSEARDYFFLIKPESTQDMQFAAKVIAAIYTAYIIHMHYDELYENCINLMSPEEIKHMKRNNKAMLMLKPSDYESGYCENCNCAEINNKLAL</sequence>
<evidence type="ECO:0000313" key="1">
    <source>
        <dbReference type="EMBL" id="MPM09824.1"/>
    </source>
</evidence>
<organism evidence="1">
    <name type="scientific">bioreactor metagenome</name>
    <dbReference type="NCBI Taxonomy" id="1076179"/>
    <lineage>
        <taxon>unclassified sequences</taxon>
        <taxon>metagenomes</taxon>
        <taxon>ecological metagenomes</taxon>
    </lineage>
</organism>
<protein>
    <submittedName>
        <fullName evidence="1">Uncharacterized protein</fullName>
    </submittedName>
</protein>
<gene>
    <name evidence="1" type="ORF">SDC9_56147</name>
</gene>
<dbReference type="EMBL" id="VSSQ01001617">
    <property type="protein sequence ID" value="MPM09824.1"/>
    <property type="molecule type" value="Genomic_DNA"/>
</dbReference>
<accession>A0A644X6N8</accession>
<comment type="caution">
    <text evidence="1">The sequence shown here is derived from an EMBL/GenBank/DDBJ whole genome shotgun (WGS) entry which is preliminary data.</text>
</comment>
<reference evidence="1" key="1">
    <citation type="submission" date="2019-08" db="EMBL/GenBank/DDBJ databases">
        <authorList>
            <person name="Kucharzyk K."/>
            <person name="Murdoch R.W."/>
            <person name="Higgins S."/>
            <person name="Loffler F."/>
        </authorList>
    </citation>
    <scope>NUCLEOTIDE SEQUENCE</scope>
</reference>
<dbReference type="AlphaFoldDB" id="A0A644X6N8"/>
<proteinExistence type="predicted"/>